<accession>A0A8S5PUA9</accession>
<organism evidence="1">
    <name type="scientific">Siphoviridae sp. ctlgF9</name>
    <dbReference type="NCBI Taxonomy" id="2825649"/>
    <lineage>
        <taxon>Viruses</taxon>
        <taxon>Duplodnaviria</taxon>
        <taxon>Heunggongvirae</taxon>
        <taxon>Uroviricota</taxon>
        <taxon>Caudoviricetes</taxon>
    </lineage>
</organism>
<protein>
    <recommendedName>
        <fullName evidence="2">Head-tail joining protein</fullName>
    </recommendedName>
</protein>
<evidence type="ECO:0000313" key="1">
    <source>
        <dbReference type="EMBL" id="DAE10671.1"/>
    </source>
</evidence>
<dbReference type="EMBL" id="BK015517">
    <property type="protein sequence ID" value="DAE10671.1"/>
    <property type="molecule type" value="Genomic_DNA"/>
</dbReference>
<reference evidence="1" key="1">
    <citation type="journal article" date="2021" name="Proc. Natl. Acad. Sci. U.S.A.">
        <title>A Catalog of Tens of Thousands of Viruses from Human Metagenomes Reveals Hidden Associations with Chronic Diseases.</title>
        <authorList>
            <person name="Tisza M.J."/>
            <person name="Buck C.B."/>
        </authorList>
    </citation>
    <scope>NUCLEOTIDE SEQUENCE</scope>
    <source>
        <strain evidence="1">CtlgF9</strain>
    </source>
</reference>
<evidence type="ECO:0008006" key="2">
    <source>
        <dbReference type="Google" id="ProtNLM"/>
    </source>
</evidence>
<sequence>MISANMLRHTVTVKRLVKTQGMVQKTQAVMSGVPCTILPMSRENSVAYNISAYKAFDMYANTDQIKVNDTVTDQSGRNYAVKALNPYENFDNVTHSHYVLELAA</sequence>
<name>A0A8S5PUA9_9CAUD</name>
<proteinExistence type="predicted"/>